<comment type="caution">
    <text evidence="2">The sequence shown here is derived from an EMBL/GenBank/DDBJ whole genome shotgun (WGS) entry which is preliminary data.</text>
</comment>
<evidence type="ECO:0000313" key="2">
    <source>
        <dbReference type="EMBL" id="KAB8349756.1"/>
    </source>
</evidence>
<sequence>MTRRTVHDSGRSHIIAYGPNAGVTWLAVVQPYLAAGACGYFAGGCCNPVGPRQRPVAGLHFSIQAPEVFSWSRLPMPSMLILRNALRIGMLDVAPQESRSWRPMLDEGVVVLALSSLRFGLANIAIPMKLDAFVFNEDVCNGKATEAKIAPIAQPNYTFLRIKDYLLQNDLLDAVNLSNATPSARNARLVDLGTGKIREHRLGVYLHWIMPRPYRSGAAATKDSTSKRTMDADAADASAPSFRNPPTRWLVLRKLHMNTIQPADAQIKEVDGWVVESDCIREIDTLDDKVDLQVDVSPYIDSSETNSKDPTKMNIDKQAEIFIGKKSPAESWEEDPLASRANLGLLNSSNQLFPDYQPHNGNVFSALDTFSYKDANGVEHTLTDAVADYYVLGWHTAPDDEPFHLNGGTRAERLAELNMTFNGMDELKDWLQDKTDAKVLCHGAMYQVEWHDRWPEEGPNRPKQVPANDFTKKLVLQNPVAVGTTPMDTLLTYIHAHHEGELENDIEQIAMLLRSQSESITDQQAAEDEVQNYNFTAAGGGSHYVLPLDNARPAQPPTDGQKKDLKLLNEAQALVNSLERAQQAVQWDLFAWWWKFVTDTDNQLAPKRGQYEEQSRKLYAKYSSLRDFLTNQRSQVSDYKNKLSLLDLSPKEATLQPFAQARDPSVLVAGAKSGWPEDFLDSLISRLDYQISTFQTPDKSMSETFFLRCVPEALHSTALALVQEFVNNSPPGTVSEMSNTTYTAYPSLYHDQGPPDPKVKYPSDTPWRDRWESTQAWFPLFLEWEAEFFHIEYDKWTLESVTSRMETQPRFRHAIAPADKPLWDNKDVVNDTRVLSGRIVINPQPAFSLKAQIDQLFSSLPEDILNKYLKPEERKKLKAEVSRMPFLSSPLTGFINQLATTMQGNHLKPNIRIPKQPPVPLVAAYADSHNVGLGKDQLEAMGVETDLTPYGSLVPLPQTDYAAFKPVSHGQFRFTRFNVVDKFGQCAPAIDQHPRPTGPPPMYPCVSDFFAPQMFDKLANVAVKPEDDKYCEFTQVPPQINQPSRLNAVFVVPDEDATADNRPAYWRPMREWDDQSPIWGWIVVNYVDNGIQFFLKDGTFYREARVASPDNPHPVAASRRWQPFGRGDGTPGTDQIDRLINEFTDGTDGQKYLENFIALITDSVNQTKASPSAYGQYINALVGKPLALTNIAYSLEMATDARANESSIPNQQGLHTKYRLLPTNSGPAEEIYQFPLKIGDRGRLYDGLVGFFRAHDEPWRPEIGAGNELDLSKLFTYDDKVNKEPRFAEISGSTFPKLQCFYSNPSQYDSQDPNVGENFRFAANAKLNKSVFGCIVDPFLPVHAYMGGGVTPVQPLRLPDWTWQDSLRNMTAFFHFGPLVVTDDVPGFSADHQLPPNYAGKLDTLTVPDSAVQLPSLKLADWRWLQGYTDLGESDTTGRDGDIGDPEEKFMALGLGKLDATPRFQPGPYTAIEGYLQMKSPIQVDEAKLMEK</sequence>
<dbReference type="Proteomes" id="UP000327013">
    <property type="component" value="Unassembled WGS sequence"/>
</dbReference>
<feature type="region of interest" description="Disordered" evidence="1">
    <location>
        <begin position="219"/>
        <end position="240"/>
    </location>
</feature>
<name>A0A5N6KWJ8_9ROSI</name>
<evidence type="ECO:0000256" key="1">
    <source>
        <dbReference type="SAM" id="MobiDB-lite"/>
    </source>
</evidence>
<proteinExistence type="predicted"/>
<feature type="region of interest" description="Disordered" evidence="1">
    <location>
        <begin position="1107"/>
        <end position="1131"/>
    </location>
</feature>
<keyword evidence="3" id="KW-1185">Reference proteome</keyword>
<organism evidence="2 3">
    <name type="scientific">Carpinus fangiana</name>
    <dbReference type="NCBI Taxonomy" id="176857"/>
    <lineage>
        <taxon>Eukaryota</taxon>
        <taxon>Viridiplantae</taxon>
        <taxon>Streptophyta</taxon>
        <taxon>Embryophyta</taxon>
        <taxon>Tracheophyta</taxon>
        <taxon>Spermatophyta</taxon>
        <taxon>Magnoliopsida</taxon>
        <taxon>eudicotyledons</taxon>
        <taxon>Gunneridae</taxon>
        <taxon>Pentapetalae</taxon>
        <taxon>rosids</taxon>
        <taxon>fabids</taxon>
        <taxon>Fagales</taxon>
        <taxon>Betulaceae</taxon>
        <taxon>Carpinus</taxon>
    </lineage>
</organism>
<dbReference type="OrthoDB" id="2992173at2759"/>
<accession>A0A5N6KWJ8</accession>
<protein>
    <submittedName>
        <fullName evidence="2">Uncharacterized protein</fullName>
    </submittedName>
</protein>
<dbReference type="EMBL" id="VIBQ01000014">
    <property type="protein sequence ID" value="KAB8349756.1"/>
    <property type="molecule type" value="Genomic_DNA"/>
</dbReference>
<gene>
    <name evidence="2" type="ORF">FH972_023770</name>
</gene>
<reference evidence="2 3" key="1">
    <citation type="submission" date="2019-06" db="EMBL/GenBank/DDBJ databases">
        <title>A chromosomal-level reference genome of Carpinus fangiana (Coryloideae, Betulaceae).</title>
        <authorList>
            <person name="Yang X."/>
            <person name="Wang Z."/>
            <person name="Zhang L."/>
            <person name="Hao G."/>
            <person name="Liu J."/>
            <person name="Yang Y."/>
        </authorList>
    </citation>
    <scope>NUCLEOTIDE SEQUENCE [LARGE SCALE GENOMIC DNA]</scope>
    <source>
        <strain evidence="2">Cfa_2016G</strain>
        <tissue evidence="2">Leaf</tissue>
    </source>
</reference>
<evidence type="ECO:0000313" key="3">
    <source>
        <dbReference type="Proteomes" id="UP000327013"/>
    </source>
</evidence>